<name>A0A062TXX3_9PROT</name>
<dbReference type="PANTHER" id="PTHR43200">
    <property type="entry name" value="PHOSPHATASE"/>
    <property type="match status" value="1"/>
</dbReference>
<evidence type="ECO:0000256" key="6">
    <source>
        <dbReference type="PIRSR" id="PIRSR600760-2"/>
    </source>
</evidence>
<evidence type="ECO:0000256" key="3">
    <source>
        <dbReference type="ARBA" id="ARBA00022723"/>
    </source>
</evidence>
<comment type="similarity">
    <text evidence="2">Belongs to the inositol monophosphatase superfamily.</text>
</comment>
<dbReference type="GO" id="GO:0000105">
    <property type="term" value="P:L-histidine biosynthetic process"/>
    <property type="evidence" value="ECO:0007669"/>
    <property type="project" value="TreeGrafter"/>
</dbReference>
<organism evidence="7 8">
    <name type="scientific">Hyphomonas beringensis</name>
    <dbReference type="NCBI Taxonomy" id="1280946"/>
    <lineage>
        <taxon>Bacteria</taxon>
        <taxon>Pseudomonadati</taxon>
        <taxon>Pseudomonadota</taxon>
        <taxon>Alphaproteobacteria</taxon>
        <taxon>Hyphomonadales</taxon>
        <taxon>Hyphomonadaceae</taxon>
        <taxon>Hyphomonas</taxon>
    </lineage>
</organism>
<dbReference type="PATRIC" id="fig|1280946.3.peg.2845"/>
<sequence length="273" mass="29197">MPVLSDTQRAWLTDSYASELVHAAEQAADAARAIIKPLFRSKLVASAKTDGSPVTIADKRAELEMRTVLASLYPDFGILGEEYGLDRPGASLRWVLDPIDGTRSFITGRPIFGTLIALMDEGVPVLGIIDQPITGERWIGLKGRPTQYTGSLGGEVGTRKVALLSQAEMSCTAPDMIASADFSNWQNLSDSVRRVSWGGDCYAYGLLSLGQVDIVAEGDLKVWDWAAIQPIVEGAGGAVVDWAGNTPQETGDGRILAVGDEALLPKILRILNA</sequence>
<evidence type="ECO:0000313" key="7">
    <source>
        <dbReference type="EMBL" id="KCZ52921.1"/>
    </source>
</evidence>
<dbReference type="CDD" id="cd01641">
    <property type="entry name" value="Bacterial_IMPase_like_1"/>
    <property type="match status" value="1"/>
</dbReference>
<dbReference type="InterPro" id="IPR000760">
    <property type="entry name" value="Inositol_monophosphatase-like"/>
</dbReference>
<dbReference type="AlphaFoldDB" id="A0A062TXX3"/>
<dbReference type="InterPro" id="IPR020583">
    <property type="entry name" value="Inositol_monoP_metal-BS"/>
</dbReference>
<dbReference type="GO" id="GO:0046872">
    <property type="term" value="F:metal ion binding"/>
    <property type="evidence" value="ECO:0007669"/>
    <property type="project" value="UniProtKB-KW"/>
</dbReference>
<dbReference type="PROSITE" id="PS00629">
    <property type="entry name" value="IMP_1"/>
    <property type="match status" value="1"/>
</dbReference>
<feature type="binding site" evidence="6">
    <location>
        <position position="81"/>
    </location>
    <ligand>
        <name>Mg(2+)</name>
        <dbReference type="ChEBI" id="CHEBI:18420"/>
        <label>1</label>
        <note>catalytic</note>
    </ligand>
</feature>
<dbReference type="OrthoDB" id="9785695at2"/>
<keyword evidence="4" id="KW-0378">Hydrolase</keyword>
<evidence type="ECO:0000256" key="1">
    <source>
        <dbReference type="ARBA" id="ARBA00001946"/>
    </source>
</evidence>
<dbReference type="Pfam" id="PF00459">
    <property type="entry name" value="Inositol_P"/>
    <property type="match status" value="1"/>
</dbReference>
<evidence type="ECO:0000256" key="2">
    <source>
        <dbReference type="ARBA" id="ARBA00009759"/>
    </source>
</evidence>
<protein>
    <recommendedName>
        <fullName evidence="9">Histidinol-phosphatase</fullName>
    </recommendedName>
</protein>
<evidence type="ECO:0000313" key="8">
    <source>
        <dbReference type="Proteomes" id="UP000027037"/>
    </source>
</evidence>
<dbReference type="PANTHER" id="PTHR43200:SF6">
    <property type="entry name" value="3'(2'),5'-BISPHOSPHATE NUCLEOTIDASE"/>
    <property type="match status" value="1"/>
</dbReference>
<dbReference type="Gene3D" id="3.30.540.10">
    <property type="entry name" value="Fructose-1,6-Bisphosphatase, subunit A, domain 1"/>
    <property type="match status" value="1"/>
</dbReference>
<proteinExistence type="inferred from homology"/>
<comment type="caution">
    <text evidence="7">The sequence shown here is derived from an EMBL/GenBank/DDBJ whole genome shotgun (WGS) entry which is preliminary data.</text>
</comment>
<dbReference type="Proteomes" id="UP000027037">
    <property type="component" value="Unassembled WGS sequence"/>
</dbReference>
<evidence type="ECO:0000256" key="5">
    <source>
        <dbReference type="ARBA" id="ARBA00022842"/>
    </source>
</evidence>
<dbReference type="RefSeq" id="WP_034798095.1">
    <property type="nucleotide sequence ID" value="NZ_AWFF01000062.1"/>
</dbReference>
<feature type="binding site" evidence="6">
    <location>
        <position position="97"/>
    </location>
    <ligand>
        <name>Mg(2+)</name>
        <dbReference type="ChEBI" id="CHEBI:18420"/>
        <label>1</label>
        <note>catalytic</note>
    </ligand>
</feature>
<evidence type="ECO:0000256" key="4">
    <source>
        <dbReference type="ARBA" id="ARBA00022801"/>
    </source>
</evidence>
<dbReference type="GO" id="GO:0016791">
    <property type="term" value="F:phosphatase activity"/>
    <property type="evidence" value="ECO:0007669"/>
    <property type="project" value="UniProtKB-ARBA"/>
</dbReference>
<dbReference type="STRING" id="1280946.HY29_17835"/>
<dbReference type="SUPFAM" id="SSF56655">
    <property type="entry name" value="Carbohydrate phosphatase"/>
    <property type="match status" value="1"/>
</dbReference>
<comment type="cofactor">
    <cofactor evidence="1 6">
        <name>Mg(2+)</name>
        <dbReference type="ChEBI" id="CHEBI:18420"/>
    </cofactor>
</comment>
<dbReference type="Gene3D" id="3.40.190.80">
    <property type="match status" value="1"/>
</dbReference>
<keyword evidence="5 6" id="KW-0460">Magnesium</keyword>
<gene>
    <name evidence="7" type="ORF">HY29_17835</name>
</gene>
<dbReference type="PRINTS" id="PR00377">
    <property type="entry name" value="IMPHPHTASES"/>
</dbReference>
<evidence type="ECO:0008006" key="9">
    <source>
        <dbReference type="Google" id="ProtNLM"/>
    </source>
</evidence>
<feature type="binding site" evidence="6">
    <location>
        <position position="100"/>
    </location>
    <ligand>
        <name>Mg(2+)</name>
        <dbReference type="ChEBI" id="CHEBI:18420"/>
        <label>1</label>
        <note>catalytic</note>
    </ligand>
</feature>
<keyword evidence="3 6" id="KW-0479">Metal-binding</keyword>
<reference evidence="7 8" key="1">
    <citation type="journal article" date="2014" name="Antonie Van Leeuwenhoek">
        <title>Hyphomonas beringensis sp. nov. and Hyphomonas chukchiensis sp. nov., isolated from surface seawater of the Bering Sea and Chukchi Sea.</title>
        <authorList>
            <person name="Li C."/>
            <person name="Lai Q."/>
            <person name="Li G."/>
            <person name="Dong C."/>
            <person name="Wang J."/>
            <person name="Liao Y."/>
            <person name="Shao Z."/>
        </authorList>
    </citation>
    <scope>NUCLEOTIDE SEQUENCE [LARGE SCALE GENOMIC DNA]</scope>
    <source>
        <strain evidence="7 8">25B14_1</strain>
    </source>
</reference>
<dbReference type="InterPro" id="IPR051090">
    <property type="entry name" value="Inositol_monoP_superfamily"/>
</dbReference>
<dbReference type="EMBL" id="AWFF01000062">
    <property type="protein sequence ID" value="KCZ52921.1"/>
    <property type="molecule type" value="Genomic_DNA"/>
</dbReference>
<feature type="binding site" evidence="6">
    <location>
        <position position="99"/>
    </location>
    <ligand>
        <name>Mg(2+)</name>
        <dbReference type="ChEBI" id="CHEBI:18420"/>
        <label>1</label>
        <note>catalytic</note>
    </ligand>
</feature>
<dbReference type="eggNOG" id="COG0483">
    <property type="taxonomic scope" value="Bacteria"/>
</dbReference>
<accession>A0A062TXX3</accession>
<keyword evidence="8" id="KW-1185">Reference proteome</keyword>
<feature type="binding site" evidence="6">
    <location>
        <position position="224"/>
    </location>
    <ligand>
        <name>Mg(2+)</name>
        <dbReference type="ChEBI" id="CHEBI:18420"/>
        <label>1</label>
        <note>catalytic</note>
    </ligand>
</feature>